<sequence>IKNKDQLPKNSVAFKGVPVEGCTLANQDGTNRALPMTQRYLAWPNMATRREATIPKLAPAPTTFPAHFHPMLWKAFENDAFNSIYTLVYKSSYFIYRNLCTL</sequence>
<feature type="non-terminal residue" evidence="1">
    <location>
        <position position="1"/>
    </location>
</feature>
<evidence type="ECO:0000313" key="2">
    <source>
        <dbReference type="Proteomes" id="UP000237000"/>
    </source>
</evidence>
<reference evidence="2" key="1">
    <citation type="submission" date="2016-06" db="EMBL/GenBank/DDBJ databases">
        <title>Parallel loss of symbiosis genes in relatives of nitrogen-fixing non-legume Parasponia.</title>
        <authorList>
            <person name="Van Velzen R."/>
            <person name="Holmer R."/>
            <person name="Bu F."/>
            <person name="Rutten L."/>
            <person name="Van Zeijl A."/>
            <person name="Liu W."/>
            <person name="Santuari L."/>
            <person name="Cao Q."/>
            <person name="Sharma T."/>
            <person name="Shen D."/>
            <person name="Roswanjaya Y."/>
            <person name="Wardhani T."/>
            <person name="Kalhor M.S."/>
            <person name="Jansen J."/>
            <person name="Van den Hoogen J."/>
            <person name="Gungor B."/>
            <person name="Hartog M."/>
            <person name="Hontelez J."/>
            <person name="Verver J."/>
            <person name="Yang W.-C."/>
            <person name="Schijlen E."/>
            <person name="Repin R."/>
            <person name="Schilthuizen M."/>
            <person name="Schranz E."/>
            <person name="Heidstra R."/>
            <person name="Miyata K."/>
            <person name="Fedorova E."/>
            <person name="Kohlen W."/>
            <person name="Bisseling T."/>
            <person name="Smit S."/>
            <person name="Geurts R."/>
        </authorList>
    </citation>
    <scope>NUCLEOTIDE SEQUENCE [LARGE SCALE GENOMIC DNA]</scope>
    <source>
        <strain evidence="2">cv. RG33-2</strain>
    </source>
</reference>
<comment type="caution">
    <text evidence="1">The sequence shown here is derived from an EMBL/GenBank/DDBJ whole genome shotgun (WGS) entry which is preliminary data.</text>
</comment>
<dbReference type="AlphaFoldDB" id="A0A2P5FJ75"/>
<dbReference type="EMBL" id="JXTC01000029">
    <property type="protein sequence ID" value="PON97850.1"/>
    <property type="molecule type" value="Genomic_DNA"/>
</dbReference>
<accession>A0A2P5FJ75</accession>
<proteinExistence type="predicted"/>
<keyword evidence="2" id="KW-1185">Reference proteome</keyword>
<evidence type="ECO:0000313" key="1">
    <source>
        <dbReference type="EMBL" id="PON97850.1"/>
    </source>
</evidence>
<dbReference type="InParanoid" id="A0A2P5FJ75"/>
<gene>
    <name evidence="1" type="ORF">TorRG33x02_064400</name>
</gene>
<dbReference type="Proteomes" id="UP000237000">
    <property type="component" value="Unassembled WGS sequence"/>
</dbReference>
<name>A0A2P5FJ75_TREOI</name>
<protein>
    <submittedName>
        <fullName evidence="1">Uncharacterized protein</fullName>
    </submittedName>
</protein>
<organism evidence="1 2">
    <name type="scientific">Trema orientale</name>
    <name type="common">Charcoal tree</name>
    <name type="synonym">Celtis orientalis</name>
    <dbReference type="NCBI Taxonomy" id="63057"/>
    <lineage>
        <taxon>Eukaryota</taxon>
        <taxon>Viridiplantae</taxon>
        <taxon>Streptophyta</taxon>
        <taxon>Embryophyta</taxon>
        <taxon>Tracheophyta</taxon>
        <taxon>Spermatophyta</taxon>
        <taxon>Magnoliopsida</taxon>
        <taxon>eudicotyledons</taxon>
        <taxon>Gunneridae</taxon>
        <taxon>Pentapetalae</taxon>
        <taxon>rosids</taxon>
        <taxon>fabids</taxon>
        <taxon>Rosales</taxon>
        <taxon>Cannabaceae</taxon>
        <taxon>Trema</taxon>
    </lineage>
</organism>